<reference evidence="2 3" key="1">
    <citation type="submission" date="2016-10" db="EMBL/GenBank/DDBJ databases">
        <authorList>
            <person name="de Groot N.N."/>
        </authorList>
    </citation>
    <scope>NUCLEOTIDE SEQUENCE [LARGE SCALE GENOMIC DNA]</scope>
    <source>
        <strain evidence="2 3">KH2T6</strain>
    </source>
</reference>
<evidence type="ECO:0000313" key="2">
    <source>
        <dbReference type="EMBL" id="SEL20403.1"/>
    </source>
</evidence>
<dbReference type="SUPFAM" id="SSF54001">
    <property type="entry name" value="Cysteine proteinases"/>
    <property type="match status" value="1"/>
</dbReference>
<gene>
    <name evidence="2" type="ORF">SAMN05216469_11467</name>
</gene>
<protein>
    <submittedName>
        <fullName evidence="2">CHAP domain-containing protein</fullName>
    </submittedName>
</protein>
<evidence type="ECO:0000313" key="3">
    <source>
        <dbReference type="Proteomes" id="UP000186015"/>
    </source>
</evidence>
<accession>A0A1H7NA72</accession>
<organism evidence="2 3">
    <name type="scientific">Ruminococcus albus</name>
    <dbReference type="NCBI Taxonomy" id="1264"/>
    <lineage>
        <taxon>Bacteria</taxon>
        <taxon>Bacillati</taxon>
        <taxon>Bacillota</taxon>
        <taxon>Clostridia</taxon>
        <taxon>Eubacteriales</taxon>
        <taxon>Oscillospiraceae</taxon>
        <taxon>Ruminococcus</taxon>
    </lineage>
</organism>
<dbReference type="Pfam" id="PF05257">
    <property type="entry name" value="CHAP"/>
    <property type="match status" value="1"/>
</dbReference>
<name>A0A1H7NA72_RUMAL</name>
<dbReference type="RefSeq" id="WP_074834813.1">
    <property type="nucleotide sequence ID" value="NZ_FOAT01000014.1"/>
</dbReference>
<evidence type="ECO:0000259" key="1">
    <source>
        <dbReference type="Pfam" id="PF05257"/>
    </source>
</evidence>
<dbReference type="AlphaFoldDB" id="A0A1H7NA72"/>
<sequence length="176" mass="19978">MEKATRKHLADIAKVNAQLPLHGFVKGEASNLYRMIRHFPDWTLEEADGLWCAAFVYHCCIEAGFEIPIRPAECQTCHLAGCIAWEEFALGDERIGYHKIGDGFVPEVGDIVLFDRVFENCEHDHIGIVIEVRRDSILTAEGNVGNISAIIKRPPDEHIRAFIRLPDGYRYFEPNT</sequence>
<proteinExistence type="predicted"/>
<dbReference type="InterPro" id="IPR038765">
    <property type="entry name" value="Papain-like_cys_pep_sf"/>
</dbReference>
<dbReference type="Proteomes" id="UP000186015">
    <property type="component" value="Unassembled WGS sequence"/>
</dbReference>
<dbReference type="EMBL" id="FOAT01000014">
    <property type="protein sequence ID" value="SEL20403.1"/>
    <property type="molecule type" value="Genomic_DNA"/>
</dbReference>
<feature type="domain" description="Peptidase C51" evidence="1">
    <location>
        <begin position="50"/>
        <end position="143"/>
    </location>
</feature>
<dbReference type="InterPro" id="IPR007921">
    <property type="entry name" value="CHAP_dom"/>
</dbReference>
<dbReference type="Gene3D" id="3.90.1720.10">
    <property type="entry name" value="endopeptidase domain like (from Nostoc punctiforme)"/>
    <property type="match status" value="1"/>
</dbReference>